<feature type="region of interest" description="Disordered" evidence="1">
    <location>
        <begin position="344"/>
        <end position="417"/>
    </location>
</feature>
<evidence type="ECO:0000259" key="2">
    <source>
        <dbReference type="PROSITE" id="PS50006"/>
    </source>
</evidence>
<organism evidence="3 4">
    <name type="scientific">Malassezia brasiliensis</name>
    <dbReference type="NCBI Taxonomy" id="1821822"/>
    <lineage>
        <taxon>Eukaryota</taxon>
        <taxon>Fungi</taxon>
        <taxon>Dikarya</taxon>
        <taxon>Basidiomycota</taxon>
        <taxon>Ustilaginomycotina</taxon>
        <taxon>Malasseziomycetes</taxon>
        <taxon>Malasseziales</taxon>
        <taxon>Malasseziaceae</taxon>
        <taxon>Malassezia</taxon>
    </lineage>
</organism>
<feature type="region of interest" description="Disordered" evidence="1">
    <location>
        <begin position="580"/>
        <end position="629"/>
    </location>
</feature>
<dbReference type="PROSITE" id="PS50006">
    <property type="entry name" value="FHA_DOMAIN"/>
    <property type="match status" value="1"/>
</dbReference>
<feature type="region of interest" description="Disordered" evidence="1">
    <location>
        <begin position="1"/>
        <end position="51"/>
    </location>
</feature>
<evidence type="ECO:0000313" key="3">
    <source>
        <dbReference type="EMBL" id="WFC95725.1"/>
    </source>
</evidence>
<feature type="compositionally biased region" description="Basic and acidic residues" evidence="1">
    <location>
        <begin position="403"/>
        <end position="413"/>
    </location>
</feature>
<keyword evidence="4" id="KW-1185">Reference proteome</keyword>
<dbReference type="InterPro" id="IPR000253">
    <property type="entry name" value="FHA_dom"/>
</dbReference>
<feature type="compositionally biased region" description="Polar residues" evidence="1">
    <location>
        <begin position="582"/>
        <end position="593"/>
    </location>
</feature>
<feature type="compositionally biased region" description="Low complexity" evidence="1">
    <location>
        <begin position="344"/>
        <end position="374"/>
    </location>
</feature>
<name>A0AAF0DY79_9BASI</name>
<protein>
    <recommendedName>
        <fullName evidence="2">FHA domain-containing protein</fullName>
    </recommendedName>
</protein>
<feature type="compositionally biased region" description="Low complexity" evidence="1">
    <location>
        <begin position="320"/>
        <end position="329"/>
    </location>
</feature>
<accession>A0AAF0DY79</accession>
<feature type="domain" description="FHA" evidence="2">
    <location>
        <begin position="120"/>
        <end position="202"/>
    </location>
</feature>
<evidence type="ECO:0000256" key="1">
    <source>
        <dbReference type="SAM" id="MobiDB-lite"/>
    </source>
</evidence>
<feature type="region of interest" description="Disordered" evidence="1">
    <location>
        <begin position="233"/>
        <end position="329"/>
    </location>
</feature>
<reference evidence="3" key="1">
    <citation type="submission" date="2023-03" db="EMBL/GenBank/DDBJ databases">
        <title>Mating type loci evolution in Malassezia.</title>
        <authorList>
            <person name="Coelho M.A."/>
        </authorList>
    </citation>
    <scope>NUCLEOTIDE SEQUENCE</scope>
    <source>
        <strain evidence="3">CBS 14135</strain>
    </source>
</reference>
<dbReference type="SUPFAM" id="SSF49879">
    <property type="entry name" value="SMAD/FHA domain"/>
    <property type="match status" value="1"/>
</dbReference>
<dbReference type="EMBL" id="CP119953">
    <property type="protein sequence ID" value="WFC95725.1"/>
    <property type="molecule type" value="Genomic_DNA"/>
</dbReference>
<proteinExistence type="predicted"/>
<sequence length="629" mass="66180">MLGPWVQPATPVPSSDHDVPSSPSGHAKHANKAYAPPTVATPPPSSPTVRDHPFSLFAEALEHAASRQAAAEREPMRTGSPIKRAAVPMRRSVTVSTEPDVGIRATPHGDVLQANYTHTLVIGRAKVLDRAAASEISPTFMGTQPAVCVPLPGTAKHVSRIHALIRWVPFTSPVDAPPQAVSGTFVVRIVGQNGLIVNGERRRPGQVLRLMPNETQLDFFGVRLRFVAPAPTKAPVPRARAPVSGVSPTKRAAPLPPSSPVLRAASPGEDSAPESPTRAKPAVRTGRQEAAGSSVPQREAAVVREAPEPASVSCAPVSQTAPTVAPASVPAPRAAPAAASAAAPAASPASLATTTPTPAKAAAPASPAQANRAPLAASTQVNATPAERAPKASAKDTPAVPRAKPEKRAETPKPEQASLAAVRALVQRLAPTYDLAGLLAGAIVFHRTATISTSEAVRSVLSSNPGMLRGEAGVRASSADDGGALVHGEAVAGWEGDARFQAHARRAWHEVLEQELQSAPMFGVIQRPGKDTTGKPLECWYHYDKENDPDVERAQNLGAFVKPMRNVVRSQKPIFWKKSEYSRATSGSSTNPQDDLLPYSPRNYYSSDTDDGERRKRSATPSAKRAKWA</sequence>
<gene>
    <name evidence="3" type="ORF">MBRA1_002379</name>
</gene>
<evidence type="ECO:0000313" key="4">
    <source>
        <dbReference type="Proteomes" id="UP001216638"/>
    </source>
</evidence>
<dbReference type="InterPro" id="IPR008984">
    <property type="entry name" value="SMAD_FHA_dom_sf"/>
</dbReference>
<dbReference type="AlphaFoldDB" id="A0AAF0DY79"/>
<dbReference type="Proteomes" id="UP001216638">
    <property type="component" value="Chromosome 3"/>
</dbReference>